<evidence type="ECO:0000256" key="1">
    <source>
        <dbReference type="PROSITE-ProRule" id="PRU00042"/>
    </source>
</evidence>
<feature type="compositionally biased region" description="Low complexity" evidence="2">
    <location>
        <begin position="90"/>
        <end position="100"/>
    </location>
</feature>
<dbReference type="EMBL" id="KN847538">
    <property type="protein sequence ID" value="KIW05110.1"/>
    <property type="molecule type" value="Genomic_DNA"/>
</dbReference>
<feature type="compositionally biased region" description="Polar residues" evidence="2">
    <location>
        <begin position="449"/>
        <end position="466"/>
    </location>
</feature>
<feature type="compositionally biased region" description="Low complexity" evidence="2">
    <location>
        <begin position="649"/>
        <end position="660"/>
    </location>
</feature>
<feature type="region of interest" description="Disordered" evidence="2">
    <location>
        <begin position="297"/>
        <end position="334"/>
    </location>
</feature>
<feature type="domain" description="C2H2-type" evidence="3">
    <location>
        <begin position="506"/>
        <end position="534"/>
    </location>
</feature>
<evidence type="ECO:0000256" key="2">
    <source>
        <dbReference type="SAM" id="MobiDB-lite"/>
    </source>
</evidence>
<dbReference type="RefSeq" id="XP_016214979.1">
    <property type="nucleotide sequence ID" value="XM_016356890.1"/>
</dbReference>
<name>A0A0D2AF57_9PEZI</name>
<sequence length="672" mass="72854">MSHSTSAPSIKVFGSGPHHGLGAAARPVQIPPASPNSISARPMAIPNSREAPPPPLPPPRRLAFEQGEDLGWKYGNRFPPSSPHASVKPGSSLLGSGQSSKEYASAWSSPYDTHDTRRGSTVSSVTPIDPSMIMEGLEHSDEDRGSGARPSLSRFQSESNLGRKEVHTASQAYDKHLLSRIGGPNAGTSSNNKFAAQLKPLSVPEHRYSSIDSPLSRWASAPSSGISPSGGFRSPYFEHTSIDSAFPSRVNSVSTPDAFDDAASSSYRSHRNSDDQGVFLDPELTKMDGLDIHDRTASTAEGEQLGATGVKRRASSPPSDGGPSREDRVSGTGNDLYHRRSMQMLATKNSPVISRPAQYGTSHSSTLSLGQKASSSFASTWNMSTSSSLTSYSGERLSPGALSPSADPDFGAVSPYAASRSLNLSPRSSLSTAPPHQTRKPSEPIPDQKMQSPTPSDVHSRQNSVSKPPKPKAWEGYPHVCECCPKKPKKFDTAEELRMHELEKRYQCVYCPNRFKNKNEAERHQNSLHLRKHAWSCAALSGVPAAFHASHIHPTTYDVCGYCGEEFPNPPNWDVRAEHLCQQHKFGECNQAKKFFRADHFRQHLKHSHAGTSGKWTNMLENACMLENEPATAPLPPRNVLAPAGPMMMSPPSYPTPSGYETGVINEAHDEQ</sequence>
<dbReference type="VEuPathDB" id="FungiDB:PV09_03666"/>
<dbReference type="Pfam" id="PF24537">
    <property type="entry name" value="zf-C2H2_fungi"/>
    <property type="match status" value="1"/>
</dbReference>
<feature type="compositionally biased region" description="Pro residues" evidence="2">
    <location>
        <begin position="51"/>
        <end position="60"/>
    </location>
</feature>
<dbReference type="GeneID" id="27311639"/>
<organism evidence="4 5">
    <name type="scientific">Verruconis gallopava</name>
    <dbReference type="NCBI Taxonomy" id="253628"/>
    <lineage>
        <taxon>Eukaryota</taxon>
        <taxon>Fungi</taxon>
        <taxon>Dikarya</taxon>
        <taxon>Ascomycota</taxon>
        <taxon>Pezizomycotina</taxon>
        <taxon>Dothideomycetes</taxon>
        <taxon>Pleosporomycetidae</taxon>
        <taxon>Venturiales</taxon>
        <taxon>Sympoventuriaceae</taxon>
        <taxon>Verruconis</taxon>
    </lineage>
</organism>
<feature type="region of interest" description="Disordered" evidence="2">
    <location>
        <begin position="348"/>
        <end position="368"/>
    </location>
</feature>
<evidence type="ECO:0000259" key="3">
    <source>
        <dbReference type="PROSITE" id="PS50157"/>
    </source>
</evidence>
<keyword evidence="1" id="KW-0479">Metal-binding</keyword>
<feature type="compositionally biased region" description="Basic and acidic residues" evidence="2">
    <location>
        <begin position="136"/>
        <end position="146"/>
    </location>
</feature>
<dbReference type="OrthoDB" id="3524154at2759"/>
<keyword evidence="1" id="KW-0863">Zinc-finger</keyword>
<dbReference type="Proteomes" id="UP000053259">
    <property type="component" value="Unassembled WGS sequence"/>
</dbReference>
<feature type="region of interest" description="Disordered" evidence="2">
    <location>
        <begin position="649"/>
        <end position="672"/>
    </location>
</feature>
<dbReference type="AlphaFoldDB" id="A0A0D2AF57"/>
<feature type="region of interest" description="Disordered" evidence="2">
    <location>
        <begin position="384"/>
        <end position="404"/>
    </location>
</feature>
<protein>
    <recommendedName>
        <fullName evidence="3">C2H2-type domain-containing protein</fullName>
    </recommendedName>
</protein>
<dbReference type="HOGENOM" id="CLU_015534_1_0_1"/>
<dbReference type="PROSITE" id="PS50157">
    <property type="entry name" value="ZINC_FINGER_C2H2_2"/>
    <property type="match status" value="1"/>
</dbReference>
<feature type="compositionally biased region" description="Low complexity" evidence="2">
    <location>
        <begin position="384"/>
        <end position="393"/>
    </location>
</feature>
<dbReference type="InterPro" id="IPR057026">
    <property type="entry name" value="Znf-C2H2_ascomycetes"/>
</dbReference>
<feature type="region of interest" description="Disordered" evidence="2">
    <location>
        <begin position="260"/>
        <end position="281"/>
    </location>
</feature>
<dbReference type="Gene3D" id="3.30.160.60">
    <property type="entry name" value="Classic Zinc Finger"/>
    <property type="match status" value="1"/>
</dbReference>
<gene>
    <name evidence="4" type="ORF">PV09_03666</name>
</gene>
<dbReference type="InterPro" id="IPR013087">
    <property type="entry name" value="Znf_C2H2_type"/>
</dbReference>
<feature type="region of interest" description="Disordered" evidence="2">
    <location>
        <begin position="421"/>
        <end position="472"/>
    </location>
</feature>
<dbReference type="STRING" id="253628.A0A0D2AF57"/>
<evidence type="ECO:0000313" key="4">
    <source>
        <dbReference type="EMBL" id="KIW05110.1"/>
    </source>
</evidence>
<accession>A0A0D2AF57</accession>
<reference evidence="4 5" key="1">
    <citation type="submission" date="2015-01" db="EMBL/GenBank/DDBJ databases">
        <title>The Genome Sequence of Ochroconis gallopava CBS43764.</title>
        <authorList>
            <consortium name="The Broad Institute Genomics Platform"/>
            <person name="Cuomo C."/>
            <person name="de Hoog S."/>
            <person name="Gorbushina A."/>
            <person name="Stielow B."/>
            <person name="Teixiera M."/>
            <person name="Abouelleil A."/>
            <person name="Chapman S.B."/>
            <person name="Priest M."/>
            <person name="Young S.K."/>
            <person name="Wortman J."/>
            <person name="Nusbaum C."/>
            <person name="Birren B."/>
        </authorList>
    </citation>
    <scope>NUCLEOTIDE SEQUENCE [LARGE SCALE GENOMIC DNA]</scope>
    <source>
        <strain evidence="4 5">CBS 43764</strain>
    </source>
</reference>
<keyword evidence="5" id="KW-1185">Reference proteome</keyword>
<proteinExistence type="predicted"/>
<feature type="region of interest" description="Disordered" evidence="2">
    <location>
        <begin position="1"/>
        <end position="168"/>
    </location>
</feature>
<feature type="compositionally biased region" description="Polar residues" evidence="2">
    <location>
        <begin position="359"/>
        <end position="368"/>
    </location>
</feature>
<dbReference type="GO" id="GO:0008270">
    <property type="term" value="F:zinc ion binding"/>
    <property type="evidence" value="ECO:0007669"/>
    <property type="project" value="UniProtKB-KW"/>
</dbReference>
<dbReference type="PROSITE" id="PS00028">
    <property type="entry name" value="ZINC_FINGER_C2H2_1"/>
    <property type="match status" value="1"/>
</dbReference>
<dbReference type="InParanoid" id="A0A0D2AF57"/>
<evidence type="ECO:0000313" key="5">
    <source>
        <dbReference type="Proteomes" id="UP000053259"/>
    </source>
</evidence>
<feature type="compositionally biased region" description="Low complexity" evidence="2">
    <location>
        <begin position="421"/>
        <end position="431"/>
    </location>
</feature>
<keyword evidence="1" id="KW-0862">Zinc</keyword>